<dbReference type="EMBL" id="PFWU01000043">
    <property type="protein sequence ID" value="PJA45344.1"/>
    <property type="molecule type" value="Genomic_DNA"/>
</dbReference>
<evidence type="ECO:0000313" key="1">
    <source>
        <dbReference type="EMBL" id="PJA45344.1"/>
    </source>
</evidence>
<evidence type="ECO:0000313" key="2">
    <source>
        <dbReference type="Proteomes" id="UP000229385"/>
    </source>
</evidence>
<dbReference type="AlphaFoldDB" id="A0A2M7XBV7"/>
<gene>
    <name evidence="1" type="ORF">CO174_03765</name>
</gene>
<name>A0A2M7XBV7_9BACT</name>
<organism evidence="1 2">
    <name type="scientific">Candidatus Uhrbacteria bacterium CG_4_9_14_3_um_filter_50_9</name>
    <dbReference type="NCBI Taxonomy" id="1975035"/>
    <lineage>
        <taxon>Bacteria</taxon>
        <taxon>Candidatus Uhriibacteriota</taxon>
    </lineage>
</organism>
<proteinExistence type="predicted"/>
<protein>
    <submittedName>
        <fullName evidence="1">Uncharacterized protein</fullName>
    </submittedName>
</protein>
<reference evidence="2" key="1">
    <citation type="submission" date="2017-09" db="EMBL/GenBank/DDBJ databases">
        <title>Depth-based differentiation of microbial function through sediment-hosted aquifers and enrichment of novel symbionts in the deep terrestrial subsurface.</title>
        <authorList>
            <person name="Probst A.J."/>
            <person name="Ladd B."/>
            <person name="Jarett J.K."/>
            <person name="Geller-Mcgrath D.E."/>
            <person name="Sieber C.M.K."/>
            <person name="Emerson J.B."/>
            <person name="Anantharaman K."/>
            <person name="Thomas B.C."/>
            <person name="Malmstrom R."/>
            <person name="Stieglmeier M."/>
            <person name="Klingl A."/>
            <person name="Woyke T."/>
            <person name="Ryan C.M."/>
            <person name="Banfield J.F."/>
        </authorList>
    </citation>
    <scope>NUCLEOTIDE SEQUENCE [LARGE SCALE GENOMIC DNA]</scope>
</reference>
<accession>A0A2M7XBV7</accession>
<comment type="caution">
    <text evidence="1">The sequence shown here is derived from an EMBL/GenBank/DDBJ whole genome shotgun (WGS) entry which is preliminary data.</text>
</comment>
<dbReference type="Proteomes" id="UP000229385">
    <property type="component" value="Unassembled WGS sequence"/>
</dbReference>
<sequence length="367" mass="42300">MSQRIDITPIGDPMNVVLRERRLGGRMGDDEDIPVTVTPVMYWELGHHPPGYGLMLHKPGTTKYPSDLFRSERALYSSSIISTDFISFWRAALLLRECRFFTDWFVQNLVFEIVDTPFEDLKTHVQQEVLETVSGGRETVERIRAMSPPDWLLERTLKEWAVPGCRAAIRTMTRELRAGTVTWRDEFAKLGVLTPEEEDARKTLWEELEPQFTPIIRRLSKVLGEYHHDALCAQDELILLSRAGTIEAHGPFITAALAFIAGQRPRAEIVAETCIIMGGNPWSMARFYDEREHRWIKLITPWVAKRWRRGQPFDPEQITAIYTILVALLKAYFHNGSTSELMERYAEALEKHYGSSTESENEMSDDR</sequence>